<accession>A0A915KFI2</accession>
<protein>
    <submittedName>
        <fullName evidence="2">Uncharacterized protein</fullName>
    </submittedName>
</protein>
<organism evidence="1 2">
    <name type="scientific">Romanomermis culicivorax</name>
    <name type="common">Nematode worm</name>
    <dbReference type="NCBI Taxonomy" id="13658"/>
    <lineage>
        <taxon>Eukaryota</taxon>
        <taxon>Metazoa</taxon>
        <taxon>Ecdysozoa</taxon>
        <taxon>Nematoda</taxon>
        <taxon>Enoplea</taxon>
        <taxon>Dorylaimia</taxon>
        <taxon>Mermithida</taxon>
        <taxon>Mermithoidea</taxon>
        <taxon>Mermithidae</taxon>
        <taxon>Romanomermis</taxon>
    </lineage>
</organism>
<reference evidence="2" key="1">
    <citation type="submission" date="2022-11" db="UniProtKB">
        <authorList>
            <consortium name="WormBaseParasite"/>
        </authorList>
    </citation>
    <scope>IDENTIFICATION</scope>
</reference>
<keyword evidence="1" id="KW-1185">Reference proteome</keyword>
<dbReference type="AlphaFoldDB" id="A0A915KFI2"/>
<dbReference type="Proteomes" id="UP000887565">
    <property type="component" value="Unplaced"/>
</dbReference>
<dbReference type="WBParaSite" id="nRc.2.0.1.t37135-RA">
    <property type="protein sequence ID" value="nRc.2.0.1.t37135-RA"/>
    <property type="gene ID" value="nRc.2.0.1.g37135"/>
</dbReference>
<evidence type="ECO:0000313" key="2">
    <source>
        <dbReference type="WBParaSite" id="nRc.2.0.1.t37135-RA"/>
    </source>
</evidence>
<evidence type="ECO:0000313" key="1">
    <source>
        <dbReference type="Proteomes" id="UP000887565"/>
    </source>
</evidence>
<name>A0A915KFI2_ROMCU</name>
<proteinExistence type="predicted"/>
<sequence>MRIGINRVPNNNAMKPSARATFLDWYNGKLEAVFKIFEVWQYDNIERYHPTSNPDGVWTMKDYGLDYYPQCT</sequence>